<dbReference type="EMBL" id="CP098023">
    <property type="protein sequence ID" value="WKD48375.1"/>
    <property type="molecule type" value="Genomic_DNA"/>
</dbReference>
<organism evidence="2 3">
    <name type="scientific">Microbulbifer spongiae</name>
    <dbReference type="NCBI Taxonomy" id="2944933"/>
    <lineage>
        <taxon>Bacteria</taxon>
        <taxon>Pseudomonadati</taxon>
        <taxon>Pseudomonadota</taxon>
        <taxon>Gammaproteobacteria</taxon>
        <taxon>Cellvibrionales</taxon>
        <taxon>Microbulbiferaceae</taxon>
        <taxon>Microbulbifer</taxon>
    </lineage>
</organism>
<dbReference type="Pfam" id="PF00873">
    <property type="entry name" value="ACR_tran"/>
    <property type="match status" value="1"/>
</dbReference>
<dbReference type="SUPFAM" id="SSF82866">
    <property type="entry name" value="Multidrug efflux transporter AcrB transmembrane domain"/>
    <property type="match status" value="2"/>
</dbReference>
<dbReference type="InterPro" id="IPR001036">
    <property type="entry name" value="Acrflvin-R"/>
</dbReference>
<dbReference type="Gene3D" id="3.30.70.1320">
    <property type="entry name" value="Multidrug efflux transporter AcrB pore domain like"/>
    <property type="match status" value="1"/>
</dbReference>
<dbReference type="SUPFAM" id="SSF82693">
    <property type="entry name" value="Multidrug efflux transporter AcrB pore domain, PN1, PN2, PC1 and PC2 subdomains"/>
    <property type="match status" value="3"/>
</dbReference>
<name>A0ABY9E5T1_9GAMM</name>
<feature type="transmembrane region" description="Helical" evidence="1">
    <location>
        <begin position="428"/>
        <end position="448"/>
    </location>
</feature>
<protein>
    <submittedName>
        <fullName evidence="2">Efflux RND transporter permease subunit</fullName>
    </submittedName>
</protein>
<dbReference type="SUPFAM" id="SSF82714">
    <property type="entry name" value="Multidrug efflux transporter AcrB TolC docking domain, DN and DC subdomains"/>
    <property type="match status" value="2"/>
</dbReference>
<feature type="transmembrane region" description="Helical" evidence="1">
    <location>
        <begin position="331"/>
        <end position="350"/>
    </location>
</feature>
<dbReference type="PANTHER" id="PTHR32063">
    <property type="match status" value="1"/>
</dbReference>
<feature type="transmembrane region" description="Helical" evidence="1">
    <location>
        <begin position="383"/>
        <end position="407"/>
    </location>
</feature>
<dbReference type="RefSeq" id="WP_301414125.1">
    <property type="nucleotide sequence ID" value="NZ_CP098023.1"/>
</dbReference>
<feature type="transmembrane region" description="Helical" evidence="1">
    <location>
        <begin position="944"/>
        <end position="966"/>
    </location>
</feature>
<dbReference type="InterPro" id="IPR027463">
    <property type="entry name" value="AcrB_DN_DC_subdom"/>
</dbReference>
<feature type="transmembrane region" description="Helical" evidence="1">
    <location>
        <begin position="460"/>
        <end position="482"/>
    </location>
</feature>
<dbReference type="Gene3D" id="3.30.70.1440">
    <property type="entry name" value="Multidrug efflux transporter AcrB pore domain"/>
    <property type="match status" value="1"/>
</dbReference>
<feature type="transmembrane region" description="Helical" evidence="1">
    <location>
        <begin position="514"/>
        <end position="541"/>
    </location>
</feature>
<dbReference type="Gene3D" id="3.30.70.1430">
    <property type="entry name" value="Multidrug efflux transporter AcrB pore domain"/>
    <property type="match status" value="2"/>
</dbReference>
<evidence type="ECO:0000313" key="3">
    <source>
        <dbReference type="Proteomes" id="UP001321520"/>
    </source>
</evidence>
<keyword evidence="3" id="KW-1185">Reference proteome</keyword>
<feature type="transmembrane region" description="Helical" evidence="1">
    <location>
        <begin position="972"/>
        <end position="998"/>
    </location>
</feature>
<accession>A0ABY9E5T1</accession>
<keyword evidence="1" id="KW-1133">Transmembrane helix</keyword>
<sequence length="1028" mass="111423">MDIFVKRPVLSIVLSIVLLLSGSFAAFKIAVVQFPQLESANILITTAYPGASPDAVQGFVTDPIERIAMTTPGVDYVESTTTAGLSNVAVWLKLDENSSEALAELNSRMNQIRSELPGNALDPSISVRRSDQPQALFYLNVNSEGWSRSTITDYLARHVQPQLASIGGVQRIALEGGRDPAMRIWLDPIRLAALGLSADQVIQALSNNNVLAAIGKTKNAGQQISLQTNATLRNVDDFEQLIVSNREGVLIRLMDIARVELGEDRGDDLSRVDQAETVFISVWSLPGANAIEIGDELYKRLERINATLPSGLDIEIAFDATIYMRNALKEIMTTLLETVLLVGLVVLLLMGSFRTSLVPLVTIPISILGAIGLIHAMGFTLNLLTILAIVLSVGLVVDDAIVVVENVARHMRTGKSRLEAALTSSRELFAPIVAMTLTMAAVYIPIGFVSGLTGALFREFAFTLAIAVLISGVVAVTLSPIMSAQVCADKGKESAGSRFMNSIFDRIRRVYRTLLTGILVWRPQVTFMGFFLSLLVIPFFLFSAKELAPVEDQGSILVIIESPPEAHVQYTRNYMQDVVQVASELPGFSQMWQVLTASGGFAGIEFVDYTDRDFTVQEIRDSVFQKMSGITGLRVLPIMPGALPAAGQFDVEMVIQSPDTYEEMAQYIAPLIDAAYASGHFTFVQTDLHIDQHQARLKLDHDRIADFGLNVQQVSAQLAALISDQDVNRFDANGKSYRVIPMVEDFARNDPHSLLNLQLTTPAGDLVPVRMIATLERDTGPRALGKFNQLRSFRIMGGIHSGTTTDAALSALEAAAKDIIPNNYTIDYAGISRSLRAEGTGFVSVLLISMALVYLLLAIQFNSFRAPLVVLLGSVPLALSGAMLFSFLGLTTINIYAQIGFITLVGLVAKNGILITEFANELQQQGLMKLEAVIEAAAVRLRPILMTTLATVVGHFPLVLVTGAGAEARNSIGIILVAGMVIGTLFTLFILPCIYMLFGGTLKAHRKQAAKKAIIKFNHEGVVATSLS</sequence>
<keyword evidence="1" id="KW-0812">Transmembrane</keyword>
<feature type="transmembrane region" description="Helical" evidence="1">
    <location>
        <begin position="868"/>
        <end position="889"/>
    </location>
</feature>
<gene>
    <name evidence="2" type="ORF">M8T91_10555</name>
</gene>
<evidence type="ECO:0000256" key="1">
    <source>
        <dbReference type="SAM" id="Phobius"/>
    </source>
</evidence>
<dbReference type="Gene3D" id="3.30.2090.10">
    <property type="entry name" value="Multidrug efflux transporter AcrB TolC docking domain, DN and DC subdomains"/>
    <property type="match status" value="2"/>
</dbReference>
<feature type="transmembrane region" description="Helical" evidence="1">
    <location>
        <begin position="895"/>
        <end position="919"/>
    </location>
</feature>
<dbReference type="Gene3D" id="1.20.1640.10">
    <property type="entry name" value="Multidrug efflux transporter AcrB transmembrane domain"/>
    <property type="match status" value="2"/>
</dbReference>
<feature type="transmembrane region" description="Helical" evidence="1">
    <location>
        <begin position="357"/>
        <end position="377"/>
    </location>
</feature>
<keyword evidence="1" id="KW-0472">Membrane</keyword>
<reference evidence="2 3" key="1">
    <citation type="submission" date="2022-05" db="EMBL/GenBank/DDBJ databases">
        <title>Microbulbifer sp. nov., isolated from sponge.</title>
        <authorList>
            <person name="Gao L."/>
        </authorList>
    </citation>
    <scope>NUCLEOTIDE SEQUENCE [LARGE SCALE GENOMIC DNA]</scope>
    <source>
        <strain evidence="2 3">MI-G</strain>
    </source>
</reference>
<proteinExistence type="predicted"/>
<evidence type="ECO:0000313" key="2">
    <source>
        <dbReference type="EMBL" id="WKD48375.1"/>
    </source>
</evidence>
<feature type="transmembrane region" description="Helical" evidence="1">
    <location>
        <begin position="841"/>
        <end position="861"/>
    </location>
</feature>
<dbReference type="PANTHER" id="PTHR32063:SF14">
    <property type="entry name" value="BLL4319 PROTEIN"/>
    <property type="match status" value="1"/>
</dbReference>
<dbReference type="Proteomes" id="UP001321520">
    <property type="component" value="Chromosome"/>
</dbReference>
<dbReference type="PRINTS" id="PR00702">
    <property type="entry name" value="ACRIFLAVINRP"/>
</dbReference>